<feature type="domain" description="Translocation and assembly module TamB C-terminal" evidence="6">
    <location>
        <begin position="1013"/>
        <end position="1373"/>
    </location>
</feature>
<dbReference type="PANTHER" id="PTHR36985">
    <property type="entry name" value="TRANSLOCATION AND ASSEMBLY MODULE SUBUNIT TAMB"/>
    <property type="match status" value="1"/>
</dbReference>
<dbReference type="GO" id="GO:0097347">
    <property type="term" value="C:TAM protein secretion complex"/>
    <property type="evidence" value="ECO:0007669"/>
    <property type="project" value="TreeGrafter"/>
</dbReference>
<feature type="transmembrane region" description="Helical" evidence="5">
    <location>
        <begin position="32"/>
        <end position="51"/>
    </location>
</feature>
<dbReference type="GO" id="GO:0005886">
    <property type="term" value="C:plasma membrane"/>
    <property type="evidence" value="ECO:0007669"/>
    <property type="project" value="InterPro"/>
</dbReference>
<dbReference type="GO" id="GO:0009306">
    <property type="term" value="P:protein secretion"/>
    <property type="evidence" value="ECO:0007669"/>
    <property type="project" value="InterPro"/>
</dbReference>
<evidence type="ECO:0000256" key="2">
    <source>
        <dbReference type="ARBA" id="ARBA00022692"/>
    </source>
</evidence>
<organism evidence="7 8">
    <name type="scientific">Melaminivora alkalimesophila</name>
    <dbReference type="NCBI Taxonomy" id="1165852"/>
    <lineage>
        <taxon>Bacteria</taxon>
        <taxon>Pseudomonadati</taxon>
        <taxon>Pseudomonadota</taxon>
        <taxon>Betaproteobacteria</taxon>
        <taxon>Burkholderiales</taxon>
        <taxon>Comamonadaceae</taxon>
        <taxon>Melaminivora</taxon>
    </lineage>
</organism>
<dbReference type="Pfam" id="PF04357">
    <property type="entry name" value="TamB"/>
    <property type="match status" value="1"/>
</dbReference>
<keyword evidence="8" id="KW-1185">Reference proteome</keyword>
<dbReference type="InterPro" id="IPR007452">
    <property type="entry name" value="TamB_C"/>
</dbReference>
<protein>
    <submittedName>
        <fullName evidence="7">Autotransporter secretion inner membrane protein TamB</fullName>
    </submittedName>
</protein>
<comment type="caution">
    <text evidence="7">The sequence shown here is derived from an EMBL/GenBank/DDBJ whole genome shotgun (WGS) entry which is preliminary data.</text>
</comment>
<evidence type="ECO:0000256" key="4">
    <source>
        <dbReference type="ARBA" id="ARBA00023136"/>
    </source>
</evidence>
<comment type="subcellular location">
    <subcellularLocation>
        <location evidence="1">Membrane</location>
        <topology evidence="1">Single-pass membrane protein</topology>
    </subcellularLocation>
</comment>
<keyword evidence="4 5" id="KW-0472">Membrane</keyword>
<gene>
    <name evidence="7" type="ORF">DFR36_102239</name>
</gene>
<evidence type="ECO:0000313" key="8">
    <source>
        <dbReference type="Proteomes" id="UP000246483"/>
    </source>
</evidence>
<keyword evidence="3 5" id="KW-1133">Transmembrane helix</keyword>
<dbReference type="RefSeq" id="WP_110012061.1">
    <property type="nucleotide sequence ID" value="NZ_QGUB01000002.1"/>
</dbReference>
<evidence type="ECO:0000256" key="3">
    <source>
        <dbReference type="ARBA" id="ARBA00022989"/>
    </source>
</evidence>
<dbReference type="Proteomes" id="UP000246483">
    <property type="component" value="Unassembled WGS sequence"/>
</dbReference>
<keyword evidence="2 5" id="KW-0812">Transmembrane</keyword>
<accession>A0A317RI77</accession>
<sequence>MPSDQSPDPYAAAVAPAPTPPPRRRWRLLGRVLAVLALLLVGLLAVGWWWAGSSTSLATALARAAAYLPAGQELQTRDVSGSLRTGGHIGWLRWSSPGLAVEVEDAQIGWKLAPLLQRQVQLGEVHAAKVTITPQGEAEEEERTEPLQELVLPVQVDLPLRIDQLVWSGRGADAEPLVIEGLEGRYRYDGSEHRVEIGHVALAQGEYTLQATLGAHAPMPLDATLDGTVRTAVPGSEQALAARAHARITGTLATEAARLQVAARLRQATAPGEAQPEDALSVDAQAQIAPWAEQPVVAADARFQALDLAALWPQAPATGLSGTASVQPGGEAGWRIGADVRNSRPGPWDKSHLPVAALRAEGHYDGDTLRLPAATLEAGGGRVSLQGSFSSATQQLQGEARVQGVDPARLHSRLAPAPLSGTASADGSADGAVRFRVDLRAAAARARGTSAGAGTPAPIALQQLSAQGRWQDRQLELRELVLAAQGARVQARTLQLDVARQAARGRVQAELPGATARLDGDIAARSGAGVLELNVADAQRAQAWVEGLAVPQGGWSLQGRTRLELRWRGGWQAAQQQLQAAGLLAADAKRPAGPGAAAPDFTLQAQWQAPRLHVARAPGPGDAGDALALDLSAVQASVQGSLRQLDLELAGQVKQDAQQARVQLQASAGSRGAGRWQGELRSLQLQARLERQPGPWELRLTQPVALTLQQAPRLEVEASGGSAQLRGPAPGNARLHWQPLRYARGAQGGVELRSQGSLEGLPLAWAEAFQTDGQSALERLGVSGDLQLAGRWDIAAAGDAPLHARVRIERASGDLYIDHGGDTAPGGTPTVVRSSGEGAGPGSPKATTRALRGTAAGLREAVLELQAEGEQLQARLSWDSERAGEVRAEGRTQLQRGADGGWLWPEDAPLAASVRAEMPEVGVWSMLAPPGWRVHGTLSADARLSGSRAAPRWDGRLAADRFAIRSVLDGVDLQDGRLRATLQGQQLTITELHLKGGHGSRARIAGFSGNRTAAPADGGTLSGSGTLSWAGSGDQGPDIRMDLRARAERLQVLVRADRQVSVSGELRAQLQGGQLVLRGDLRADRATIILPEAGAPSLGDDVVVRSAALDREAAERARQEAKAAQADAQGSVQTARPPDIALTFDLGDDFAFQGRGVTTRLTGRLQITSRGALGSMPRVTGEVHTDQGRYRAWGQALDVESGLLRFNGPYDNPSLDVLALRPNIPVRAGVQVTGTAQAPRAQLYSEPELPDAEKLSWVVLGRSAAAGGAEAALLQQAALAFLSGEGGDSSGGIAQRLGLDEIGFKGPGQGEDASGAALTFGKRLSQDLYVTYEKSLSGTLGVLYIFYDLSKRLTLRGQTGTQSAVDLIYTVRWD</sequence>
<evidence type="ECO:0000313" key="7">
    <source>
        <dbReference type="EMBL" id="PWW47862.1"/>
    </source>
</evidence>
<name>A0A317RI77_9BURK</name>
<proteinExistence type="predicted"/>
<evidence type="ECO:0000256" key="5">
    <source>
        <dbReference type="SAM" id="Phobius"/>
    </source>
</evidence>
<reference evidence="7 8" key="1">
    <citation type="submission" date="2018-05" db="EMBL/GenBank/DDBJ databases">
        <title>Genomic Encyclopedia of Type Strains, Phase IV (KMG-IV): sequencing the most valuable type-strain genomes for metagenomic binning, comparative biology and taxonomic classification.</title>
        <authorList>
            <person name="Goeker M."/>
        </authorList>
    </citation>
    <scope>NUCLEOTIDE SEQUENCE [LARGE SCALE GENOMIC DNA]</scope>
    <source>
        <strain evidence="7 8">DSM 26006</strain>
    </source>
</reference>
<dbReference type="PANTHER" id="PTHR36985:SF1">
    <property type="entry name" value="TRANSLOCATION AND ASSEMBLY MODULE SUBUNIT TAMB"/>
    <property type="match status" value="1"/>
</dbReference>
<dbReference type="EMBL" id="QGUB01000002">
    <property type="protein sequence ID" value="PWW47862.1"/>
    <property type="molecule type" value="Genomic_DNA"/>
</dbReference>
<dbReference type="OrthoDB" id="5288149at2"/>
<evidence type="ECO:0000256" key="1">
    <source>
        <dbReference type="ARBA" id="ARBA00004167"/>
    </source>
</evidence>
<evidence type="ECO:0000259" key="6">
    <source>
        <dbReference type="Pfam" id="PF04357"/>
    </source>
</evidence>